<dbReference type="InterPro" id="IPR020830">
    <property type="entry name" value="GlycerAld_3-P_DH_AS"/>
</dbReference>
<dbReference type="InterPro" id="IPR006424">
    <property type="entry name" value="Glyceraldehyde-3-P_DH_1"/>
</dbReference>
<dbReference type="RefSeq" id="WP_007937186.1">
    <property type="nucleotide sequence ID" value="NZ_AKVJ01000066.1"/>
</dbReference>
<dbReference type="Pfam" id="PF02800">
    <property type="entry name" value="Gp_dh_C"/>
    <property type="match status" value="1"/>
</dbReference>
<keyword evidence="5" id="KW-0520">NAD</keyword>
<dbReference type="GO" id="GO:0016620">
    <property type="term" value="F:oxidoreductase activity, acting on the aldehyde or oxo group of donors, NAD or NADP as acceptor"/>
    <property type="evidence" value="ECO:0007669"/>
    <property type="project" value="InterPro"/>
</dbReference>
<dbReference type="NCBIfam" id="TIGR01534">
    <property type="entry name" value="GAPDH-I"/>
    <property type="match status" value="1"/>
</dbReference>
<comment type="caution">
    <text evidence="10">The sequence shown here is derived from an EMBL/GenBank/DDBJ whole genome shotgun (WGS) entry which is preliminary data.</text>
</comment>
<feature type="binding site" evidence="4">
    <location>
        <position position="233"/>
    </location>
    <ligand>
        <name>D-glyceraldehyde 3-phosphate</name>
        <dbReference type="ChEBI" id="CHEBI:59776"/>
    </ligand>
</feature>
<dbReference type="GO" id="GO:0006006">
    <property type="term" value="P:glucose metabolic process"/>
    <property type="evidence" value="ECO:0007669"/>
    <property type="project" value="InterPro"/>
</dbReference>
<dbReference type="EC" id="1.2.1.-" evidence="8"/>
<dbReference type="Gene3D" id="3.30.360.10">
    <property type="entry name" value="Dihydrodipicolinate Reductase, domain 2"/>
    <property type="match status" value="1"/>
</dbReference>
<evidence type="ECO:0000256" key="5">
    <source>
        <dbReference type="PIRSR" id="PIRSR000149-3"/>
    </source>
</evidence>
<evidence type="ECO:0000313" key="10">
    <source>
        <dbReference type="EMBL" id="EIW16270.1"/>
    </source>
</evidence>
<feature type="site" description="Activates thiol group during catalysis" evidence="6">
    <location>
        <position position="179"/>
    </location>
</feature>
<dbReference type="PRINTS" id="PR00078">
    <property type="entry name" value="G3PDHDRGNASE"/>
</dbReference>
<dbReference type="SMART" id="SM00846">
    <property type="entry name" value="Gp_dh_N"/>
    <property type="match status" value="1"/>
</dbReference>
<dbReference type="AlphaFoldDB" id="I8RF61"/>
<comment type="similarity">
    <text evidence="1 7">Belongs to the glyceraldehyde-3-phosphate dehydrogenase family.</text>
</comment>
<dbReference type="PIRSF" id="PIRSF000149">
    <property type="entry name" value="GAP_DH"/>
    <property type="match status" value="1"/>
</dbReference>
<evidence type="ECO:0000256" key="6">
    <source>
        <dbReference type="PIRSR" id="PIRSR000149-4"/>
    </source>
</evidence>
<dbReference type="EMBL" id="AKVJ01000066">
    <property type="protein sequence ID" value="EIW16270.1"/>
    <property type="molecule type" value="Genomic_DNA"/>
</dbReference>
<dbReference type="Gene3D" id="3.40.50.720">
    <property type="entry name" value="NAD(P)-binding Rossmann-like Domain"/>
    <property type="match status" value="1"/>
</dbReference>
<protein>
    <recommendedName>
        <fullName evidence="8">Glyceraldehyde-3-phosphate dehydrogenase</fullName>
        <ecNumber evidence="8">1.2.1.-</ecNumber>
    </recommendedName>
</protein>
<name>I8RF61_9FIRM</name>
<feature type="binding site" evidence="5">
    <location>
        <position position="315"/>
    </location>
    <ligand>
        <name>NAD(+)</name>
        <dbReference type="ChEBI" id="CHEBI:57540"/>
    </ligand>
</feature>
<evidence type="ECO:0000256" key="7">
    <source>
        <dbReference type="RuleBase" id="RU000397"/>
    </source>
</evidence>
<dbReference type="CDD" id="cd05214">
    <property type="entry name" value="GAPDH_I_N"/>
    <property type="match status" value="1"/>
</dbReference>
<evidence type="ECO:0000259" key="9">
    <source>
        <dbReference type="SMART" id="SM00846"/>
    </source>
</evidence>
<dbReference type="CDD" id="cd18126">
    <property type="entry name" value="GAPDH_I_C"/>
    <property type="match status" value="1"/>
</dbReference>
<organism evidence="10 11">
    <name type="scientific">Pelosinus fermentans B4</name>
    <dbReference type="NCBI Taxonomy" id="1149862"/>
    <lineage>
        <taxon>Bacteria</taxon>
        <taxon>Bacillati</taxon>
        <taxon>Bacillota</taxon>
        <taxon>Negativicutes</taxon>
        <taxon>Selenomonadales</taxon>
        <taxon>Sporomusaceae</taxon>
        <taxon>Pelosinus</taxon>
    </lineage>
</organism>
<keyword evidence="2 8" id="KW-0560">Oxidoreductase</keyword>
<dbReference type="InterPro" id="IPR020828">
    <property type="entry name" value="GlycerAld_3-P_DH_NAD(P)-bd"/>
</dbReference>
<dbReference type="Pfam" id="PF00044">
    <property type="entry name" value="Gp_dh_N"/>
    <property type="match status" value="1"/>
</dbReference>
<dbReference type="SUPFAM" id="SSF55347">
    <property type="entry name" value="Glyceraldehyde-3-phosphate dehydrogenase-like, C-terminal domain"/>
    <property type="match status" value="1"/>
</dbReference>
<evidence type="ECO:0000256" key="4">
    <source>
        <dbReference type="PIRSR" id="PIRSR000149-2"/>
    </source>
</evidence>
<accession>I8RF61</accession>
<gene>
    <name evidence="10" type="ORF">FB4_0781</name>
</gene>
<evidence type="ECO:0000256" key="1">
    <source>
        <dbReference type="ARBA" id="ARBA00007406"/>
    </source>
</evidence>
<sequence length="349" mass="38131">MTIKIGINGFGRIGRMCLRAALQNEDIEVVAINSTSDSIASARLLEYDSVHGRLNKEIKATENEIIIDGHPIKIISDRNPANLPWGKLGVDIVIESTGKFNSSKDCEVHLRNGAKKVIISAPASDSTPTIVLGVNENIYLPKVHHIVSNASCTTNCLAPIIKVIHDNFGITNGLMSTVHAFTTDQRSLDNSHKDPRRSRGCMQSIVPTSTGAAKAIGLVIPELKGKLNGVSLRVPVPNVSLVDLVVELEQDVTIEKINDALRTAAENSMTGIMEYCDQPLVSVDFLGNRHSAIVDSLSTLVIEKRKAKILAWYDNEWGYSCRVVDLAQYLGKMLHKEEARNVKTKAVGY</sequence>
<dbReference type="FunFam" id="3.30.360.10:FF:000002">
    <property type="entry name" value="Glyceraldehyde-3-phosphate dehydrogenase"/>
    <property type="match status" value="1"/>
</dbReference>
<feature type="active site" description="Nucleophile" evidence="3">
    <location>
        <position position="152"/>
    </location>
</feature>
<feature type="binding site" evidence="5">
    <location>
        <position position="120"/>
    </location>
    <ligand>
        <name>NAD(+)</name>
        <dbReference type="ChEBI" id="CHEBI:57540"/>
    </ligand>
</feature>
<dbReference type="PANTHER" id="PTHR43148">
    <property type="entry name" value="GLYCERALDEHYDE-3-PHOSPHATE DEHYDROGENASE 2"/>
    <property type="match status" value="1"/>
</dbReference>
<feature type="binding site" evidence="4">
    <location>
        <begin position="210"/>
        <end position="211"/>
    </location>
    <ligand>
        <name>D-glyceraldehyde 3-phosphate</name>
        <dbReference type="ChEBI" id="CHEBI:59776"/>
    </ligand>
</feature>
<dbReference type="InterPro" id="IPR020829">
    <property type="entry name" value="GlycerAld_3-P_DH_cat"/>
</dbReference>
<dbReference type="OrthoDB" id="9803304at2"/>
<evidence type="ECO:0000313" key="11">
    <source>
        <dbReference type="Proteomes" id="UP000004324"/>
    </source>
</evidence>
<dbReference type="InterPro" id="IPR020831">
    <property type="entry name" value="GlycerAld/Erythrose_P_DH"/>
</dbReference>
<reference evidence="10 11" key="1">
    <citation type="journal article" date="2012" name="J. Bacteriol.">
        <title>Draft Genome Sequences for Two Metal-Reducing Pelosinus fermentans Strains Isolated from a Cr(VI)-Contaminated Site and for Type Strain R7.</title>
        <authorList>
            <person name="Brown S.D."/>
            <person name="Podar M."/>
            <person name="Klingeman D.M."/>
            <person name="Johnson C.M."/>
            <person name="Yang Z.K."/>
            <person name="Utturkar S.M."/>
            <person name="Land M.L."/>
            <person name="Mosher J.J."/>
            <person name="Hurt R.A.Jr."/>
            <person name="Phelps T.J."/>
            <person name="Palumbo A.V."/>
            <person name="Arkin A.P."/>
            <person name="Hazen T.C."/>
            <person name="Elias D.A."/>
        </authorList>
    </citation>
    <scope>NUCLEOTIDE SEQUENCE [LARGE SCALE GENOMIC DNA]</scope>
    <source>
        <strain evidence="10 11">B4</strain>
    </source>
</reference>
<dbReference type="PROSITE" id="PS00071">
    <property type="entry name" value="GAPDH"/>
    <property type="match status" value="1"/>
</dbReference>
<dbReference type="GO" id="GO:0050661">
    <property type="term" value="F:NADP binding"/>
    <property type="evidence" value="ECO:0007669"/>
    <property type="project" value="InterPro"/>
</dbReference>
<evidence type="ECO:0000256" key="3">
    <source>
        <dbReference type="PIRSR" id="PIRSR000149-1"/>
    </source>
</evidence>
<dbReference type="InterPro" id="IPR036291">
    <property type="entry name" value="NAD(P)-bd_dom_sf"/>
</dbReference>
<dbReference type="SUPFAM" id="SSF51735">
    <property type="entry name" value="NAD(P)-binding Rossmann-fold domains"/>
    <property type="match status" value="1"/>
</dbReference>
<dbReference type="FunFam" id="3.40.50.720:FF:000001">
    <property type="entry name" value="Glyceraldehyde-3-phosphate dehydrogenase"/>
    <property type="match status" value="1"/>
</dbReference>
<dbReference type="PATRIC" id="fig|1149862.3.peg.3783"/>
<feature type="binding site" evidence="4">
    <location>
        <position position="182"/>
    </location>
    <ligand>
        <name>D-glyceraldehyde 3-phosphate</name>
        <dbReference type="ChEBI" id="CHEBI:59776"/>
    </ligand>
</feature>
<evidence type="ECO:0000256" key="2">
    <source>
        <dbReference type="ARBA" id="ARBA00023002"/>
    </source>
</evidence>
<feature type="binding site" evidence="4">
    <location>
        <begin position="151"/>
        <end position="153"/>
    </location>
    <ligand>
        <name>D-glyceraldehyde 3-phosphate</name>
        <dbReference type="ChEBI" id="CHEBI:59776"/>
    </ligand>
</feature>
<feature type="domain" description="Glyceraldehyde 3-phosphate dehydrogenase NAD(P) binding" evidence="9">
    <location>
        <begin position="3"/>
        <end position="152"/>
    </location>
</feature>
<dbReference type="Proteomes" id="UP000004324">
    <property type="component" value="Unassembled WGS sequence"/>
</dbReference>
<evidence type="ECO:0000256" key="8">
    <source>
        <dbReference type="RuleBase" id="RU361160"/>
    </source>
</evidence>
<keyword evidence="11" id="KW-1185">Reference proteome</keyword>
<feature type="binding site" evidence="5">
    <location>
        <position position="78"/>
    </location>
    <ligand>
        <name>NAD(+)</name>
        <dbReference type="ChEBI" id="CHEBI:57540"/>
    </ligand>
</feature>
<keyword evidence="5" id="KW-0547">Nucleotide-binding</keyword>
<feature type="binding site" evidence="5">
    <location>
        <begin position="12"/>
        <end position="13"/>
    </location>
    <ligand>
        <name>NAD(+)</name>
        <dbReference type="ChEBI" id="CHEBI:57540"/>
    </ligand>
</feature>
<proteinExistence type="inferred from homology"/>
<dbReference type="GO" id="GO:0051287">
    <property type="term" value="F:NAD binding"/>
    <property type="evidence" value="ECO:0007669"/>
    <property type="project" value="InterPro"/>
</dbReference>